<name>A0A9X6U857_BACCE</name>
<dbReference type="Pfam" id="PF22871">
    <property type="entry name" value="AimR"/>
    <property type="match status" value="2"/>
</dbReference>
<organism evidence="1 2">
    <name type="scientific">Bacillus cereus</name>
    <dbReference type="NCBI Taxonomy" id="1396"/>
    <lineage>
        <taxon>Bacteria</taxon>
        <taxon>Bacillati</taxon>
        <taxon>Bacillota</taxon>
        <taxon>Bacilli</taxon>
        <taxon>Bacillales</taxon>
        <taxon>Bacillaceae</taxon>
        <taxon>Bacillus</taxon>
        <taxon>Bacillus cereus group</taxon>
    </lineage>
</organism>
<dbReference type="GO" id="GO:0003677">
    <property type="term" value="F:DNA binding"/>
    <property type="evidence" value="ECO:0007669"/>
    <property type="project" value="InterPro"/>
</dbReference>
<proteinExistence type="predicted"/>
<dbReference type="CDD" id="cd00093">
    <property type="entry name" value="HTH_XRE"/>
    <property type="match status" value="1"/>
</dbReference>
<dbReference type="InterPro" id="IPR047705">
    <property type="entry name" value="AimR-like"/>
</dbReference>
<sequence>MEKLKEIILKRKEIKGESFRTIGDAVGVSKSTIERAVKGNFEMKFEVFLKLIKYLFDDEKEQVQCIEDYILNVSGNLNLEKVMCFCHVMGEYELLEHLIFKHEGNSELKKYITLYKIQNKRNKNEMRGQKLLDELYKHNISVYPECQVLSNILKMEGMYDKQNYHAIVPFADIVRVELDKIGKEGENEIKNTDDAQNHVSLESKKRKGKIDRTYIKECLEMKFKERLAYIYLMRNDLINCRKICKEILSSKLDIMMIKATAWCCLGESFTFESLEKASKFIKKAISICEKLHVPQKAQKYIAFTSTLAHLHIENNYRLEDIDLESIHKSERAYYECLYGDWNVGMKLYVEIHKEGFTSYQLYSYSKVTNDIIGLKKALELFELSGNVFYSGYVKRLLMKDEVAAVE</sequence>
<dbReference type="Proteomes" id="UP000220691">
    <property type="component" value="Unassembled WGS sequence"/>
</dbReference>
<dbReference type="NCBIfam" id="NF038310">
    <property type="entry name" value="lysogeny_AimR"/>
    <property type="match status" value="1"/>
</dbReference>
<dbReference type="EMBL" id="NUAN01000176">
    <property type="protein sequence ID" value="PEN87377.1"/>
    <property type="molecule type" value="Genomic_DNA"/>
</dbReference>
<protein>
    <submittedName>
        <fullName evidence="1">Uncharacterized protein</fullName>
    </submittedName>
</protein>
<dbReference type="InterPro" id="IPR001387">
    <property type="entry name" value="Cro/C1-type_HTH"/>
</dbReference>
<dbReference type="AlphaFoldDB" id="A0A9X6U857"/>
<accession>A0A9X6U857</accession>
<evidence type="ECO:0000313" key="2">
    <source>
        <dbReference type="Proteomes" id="UP000220691"/>
    </source>
</evidence>
<gene>
    <name evidence="1" type="ORF">CN553_24555</name>
</gene>
<evidence type="ECO:0000313" key="1">
    <source>
        <dbReference type="EMBL" id="PEN87377.1"/>
    </source>
</evidence>
<reference evidence="1 2" key="1">
    <citation type="submission" date="2017-09" db="EMBL/GenBank/DDBJ databases">
        <title>Large-scale bioinformatics analysis of Bacillus genomes uncovers conserved roles of natural products in bacterial physiology.</title>
        <authorList>
            <consortium name="Agbiome Team Llc"/>
            <person name="Bleich R.M."/>
            <person name="Kirk G.J."/>
            <person name="Santa Maria K.C."/>
            <person name="Allen S.E."/>
            <person name="Farag S."/>
            <person name="Shank E.A."/>
            <person name="Bowers A."/>
        </authorList>
    </citation>
    <scope>NUCLEOTIDE SEQUENCE [LARGE SCALE GENOMIC DNA]</scope>
    <source>
        <strain evidence="1 2">AFS027647</strain>
    </source>
</reference>
<dbReference type="SUPFAM" id="SSF47413">
    <property type="entry name" value="lambda repressor-like DNA-binding domains"/>
    <property type="match status" value="1"/>
</dbReference>
<dbReference type="RefSeq" id="WP_098127470.1">
    <property type="nucleotide sequence ID" value="NZ_NUAN01000176.1"/>
</dbReference>
<dbReference type="InterPro" id="IPR010982">
    <property type="entry name" value="Lambda_DNA-bd_dom_sf"/>
</dbReference>
<comment type="caution">
    <text evidence="1">The sequence shown here is derived from an EMBL/GenBank/DDBJ whole genome shotgun (WGS) entry which is preliminary data.</text>
</comment>